<accession>A0AAU9R8U5</accession>
<reference evidence="1 2" key="1">
    <citation type="submission" date="2022-03" db="EMBL/GenBank/DDBJ databases">
        <authorList>
            <person name="Nunn A."/>
            <person name="Chopra R."/>
            <person name="Nunn A."/>
            <person name="Contreras Garrido A."/>
        </authorList>
    </citation>
    <scope>NUCLEOTIDE SEQUENCE [LARGE SCALE GENOMIC DNA]</scope>
</reference>
<keyword evidence="2" id="KW-1185">Reference proteome</keyword>
<gene>
    <name evidence="1" type="ORF">TAV2_LOCUS730</name>
</gene>
<evidence type="ECO:0000313" key="1">
    <source>
        <dbReference type="EMBL" id="CAH2035545.1"/>
    </source>
</evidence>
<dbReference type="EMBL" id="OU466857">
    <property type="protein sequence ID" value="CAH2035545.1"/>
    <property type="molecule type" value="Genomic_DNA"/>
</dbReference>
<sequence length="66" mass="7385">ILASKRSVNRGYLHSNFLDAIEFGGAANLPLEVLNNYLKLYFRIVEMSCSEVVHQGEHLDMETSGS</sequence>
<organism evidence="1 2">
    <name type="scientific">Thlaspi arvense</name>
    <name type="common">Field penny-cress</name>
    <dbReference type="NCBI Taxonomy" id="13288"/>
    <lineage>
        <taxon>Eukaryota</taxon>
        <taxon>Viridiplantae</taxon>
        <taxon>Streptophyta</taxon>
        <taxon>Embryophyta</taxon>
        <taxon>Tracheophyta</taxon>
        <taxon>Spermatophyta</taxon>
        <taxon>Magnoliopsida</taxon>
        <taxon>eudicotyledons</taxon>
        <taxon>Gunneridae</taxon>
        <taxon>Pentapetalae</taxon>
        <taxon>rosids</taxon>
        <taxon>malvids</taxon>
        <taxon>Brassicales</taxon>
        <taxon>Brassicaceae</taxon>
        <taxon>Thlaspideae</taxon>
        <taxon>Thlaspi</taxon>
    </lineage>
</organism>
<proteinExistence type="predicted"/>
<evidence type="ECO:0000313" key="2">
    <source>
        <dbReference type="Proteomes" id="UP000836841"/>
    </source>
</evidence>
<evidence type="ECO:0008006" key="3">
    <source>
        <dbReference type="Google" id="ProtNLM"/>
    </source>
</evidence>
<protein>
    <recommendedName>
        <fullName evidence="3">Maturase K</fullName>
    </recommendedName>
</protein>
<feature type="non-terminal residue" evidence="1">
    <location>
        <position position="1"/>
    </location>
</feature>
<dbReference type="AlphaFoldDB" id="A0AAU9R8U5"/>
<name>A0AAU9R8U5_THLAR</name>
<dbReference type="Proteomes" id="UP000836841">
    <property type="component" value="Chromosome 1"/>
</dbReference>